<gene>
    <name evidence="2" type="ORF">EYF80_032467</name>
</gene>
<reference evidence="2 3" key="1">
    <citation type="submission" date="2019-03" db="EMBL/GenBank/DDBJ databases">
        <title>First draft genome of Liparis tanakae, snailfish: a comprehensive survey of snailfish specific genes.</title>
        <authorList>
            <person name="Kim W."/>
            <person name="Song I."/>
            <person name="Jeong J.-H."/>
            <person name="Kim D."/>
            <person name="Kim S."/>
            <person name="Ryu S."/>
            <person name="Song J.Y."/>
            <person name="Lee S.K."/>
        </authorList>
    </citation>
    <scope>NUCLEOTIDE SEQUENCE [LARGE SCALE GENOMIC DNA]</scope>
    <source>
        <tissue evidence="2">Muscle</tissue>
    </source>
</reference>
<feature type="region of interest" description="Disordered" evidence="1">
    <location>
        <begin position="255"/>
        <end position="302"/>
    </location>
</feature>
<feature type="compositionally biased region" description="Polar residues" evidence="1">
    <location>
        <begin position="271"/>
        <end position="280"/>
    </location>
</feature>
<feature type="region of interest" description="Disordered" evidence="1">
    <location>
        <begin position="174"/>
        <end position="222"/>
    </location>
</feature>
<feature type="compositionally biased region" description="Low complexity" evidence="1">
    <location>
        <begin position="99"/>
        <end position="111"/>
    </location>
</feature>
<evidence type="ECO:0000256" key="1">
    <source>
        <dbReference type="SAM" id="MobiDB-lite"/>
    </source>
</evidence>
<feature type="compositionally biased region" description="Low complexity" evidence="1">
    <location>
        <begin position="70"/>
        <end position="79"/>
    </location>
</feature>
<organism evidence="2 3">
    <name type="scientific">Liparis tanakae</name>
    <name type="common">Tanaka's snailfish</name>
    <dbReference type="NCBI Taxonomy" id="230148"/>
    <lineage>
        <taxon>Eukaryota</taxon>
        <taxon>Metazoa</taxon>
        <taxon>Chordata</taxon>
        <taxon>Craniata</taxon>
        <taxon>Vertebrata</taxon>
        <taxon>Euteleostomi</taxon>
        <taxon>Actinopterygii</taxon>
        <taxon>Neopterygii</taxon>
        <taxon>Teleostei</taxon>
        <taxon>Neoteleostei</taxon>
        <taxon>Acanthomorphata</taxon>
        <taxon>Eupercaria</taxon>
        <taxon>Perciformes</taxon>
        <taxon>Cottioidei</taxon>
        <taxon>Cottales</taxon>
        <taxon>Liparidae</taxon>
        <taxon>Liparis</taxon>
    </lineage>
</organism>
<comment type="caution">
    <text evidence="2">The sequence shown here is derived from an EMBL/GenBank/DDBJ whole genome shotgun (WGS) entry which is preliminary data.</text>
</comment>
<name>A0A4Z2GUK1_9TELE</name>
<dbReference type="EMBL" id="SRLO01000408">
    <property type="protein sequence ID" value="TNN57278.1"/>
    <property type="molecule type" value="Genomic_DNA"/>
</dbReference>
<dbReference type="Proteomes" id="UP000314294">
    <property type="component" value="Unassembled WGS sequence"/>
</dbReference>
<feature type="region of interest" description="Disordered" evidence="1">
    <location>
        <begin position="45"/>
        <end position="116"/>
    </location>
</feature>
<feature type="compositionally biased region" description="Polar residues" evidence="1">
    <location>
        <begin position="187"/>
        <end position="196"/>
    </location>
</feature>
<evidence type="ECO:0000313" key="2">
    <source>
        <dbReference type="EMBL" id="TNN57278.1"/>
    </source>
</evidence>
<protein>
    <submittedName>
        <fullName evidence="2">Uncharacterized protein</fullName>
    </submittedName>
</protein>
<accession>A0A4Z2GUK1</accession>
<proteinExistence type="predicted"/>
<feature type="compositionally biased region" description="Pro residues" evidence="1">
    <location>
        <begin position="175"/>
        <end position="185"/>
    </location>
</feature>
<keyword evidence="3" id="KW-1185">Reference proteome</keyword>
<dbReference type="AlphaFoldDB" id="A0A4Z2GUK1"/>
<evidence type="ECO:0000313" key="3">
    <source>
        <dbReference type="Proteomes" id="UP000314294"/>
    </source>
</evidence>
<sequence>MTVQTPNYRHTLCSPKGLNTGDHLLWTPRRFRGQIIALRSPVGCEVSKKLPPSNSVPPLASPNESQQRVPAMSPSNASPTSPPTRPSNESQQHVSATRPSKASPKASPNASQQGVLQRVSATRLSNASPNASQQGVPQRFPPRSSLVVVPTLIKDSSVPSALLLLVTSSPLGRIAPPPRGAPPPVTHSGSVASSGATPAASETRRSWGNDSGLDEEGSVSSGVELSWRSRAQQLEESGSAAGGVGLSSWKSRAQQLEESGSAAGGVGLSSWRSRAQQLKESGSRRTRSGSRKAEITETYSVPAREPSTFQGLRYRRHQLRLRLSD</sequence>